<gene>
    <name evidence="2" type="ORF">Klosneuvirus_3_87</name>
</gene>
<organism evidence="2">
    <name type="scientific">Klosneuvirus KNV1</name>
    <dbReference type="NCBI Taxonomy" id="1977640"/>
    <lineage>
        <taxon>Viruses</taxon>
        <taxon>Varidnaviria</taxon>
        <taxon>Bamfordvirae</taxon>
        <taxon>Nucleocytoviricota</taxon>
        <taxon>Megaviricetes</taxon>
        <taxon>Imitervirales</taxon>
        <taxon>Mimiviridae</taxon>
        <taxon>Klosneuvirinae</taxon>
        <taxon>Klosneuvirus</taxon>
    </lineage>
</organism>
<evidence type="ECO:0000256" key="1">
    <source>
        <dbReference type="SAM" id="MobiDB-lite"/>
    </source>
</evidence>
<reference evidence="2" key="1">
    <citation type="journal article" date="2017" name="Science">
        <title>Giant viruses with an expanded complement of translation system components.</title>
        <authorList>
            <person name="Schulz F."/>
            <person name="Yutin N."/>
            <person name="Ivanova N.N."/>
            <person name="Ortega D.R."/>
            <person name="Lee T.K."/>
            <person name="Vierheilig J."/>
            <person name="Daims H."/>
            <person name="Horn M."/>
            <person name="Wagner M."/>
            <person name="Jensen G.J."/>
            <person name="Kyrpides N.C."/>
            <person name="Koonin E.V."/>
            <person name="Woyke T."/>
        </authorList>
    </citation>
    <scope>NUCLEOTIDE SEQUENCE</scope>
    <source>
        <strain evidence="2">KNV1</strain>
    </source>
</reference>
<dbReference type="EMBL" id="KY684110">
    <property type="protein sequence ID" value="ARF11952.1"/>
    <property type="molecule type" value="Genomic_DNA"/>
</dbReference>
<name>A0A1V0SJP3_9VIRU</name>
<sequence>MEDYETSSQPSDEEFSYESDGFDGFASYSDGEDSSYTDKAYMPYNFDNTIVQDDDFDNQPTQVGYPLFDPIGDFFESFESELLAIGHLAQAVDLVD</sequence>
<evidence type="ECO:0000313" key="2">
    <source>
        <dbReference type="EMBL" id="ARF11952.1"/>
    </source>
</evidence>
<proteinExistence type="predicted"/>
<accession>A0A1V0SJP3</accession>
<feature type="region of interest" description="Disordered" evidence="1">
    <location>
        <begin position="1"/>
        <end position="33"/>
    </location>
</feature>
<protein>
    <submittedName>
        <fullName evidence="2">Uncharacterized protein</fullName>
    </submittedName>
</protein>
<feature type="compositionally biased region" description="Acidic residues" evidence="1">
    <location>
        <begin position="1"/>
        <end position="21"/>
    </location>
</feature>